<keyword evidence="4" id="KW-1185">Reference proteome</keyword>
<feature type="chain" id="PRO_5040508679" description="SET domain-containing protein" evidence="1">
    <location>
        <begin position="26"/>
        <end position="439"/>
    </location>
</feature>
<reference evidence="3" key="1">
    <citation type="submission" date="2020-06" db="EMBL/GenBank/DDBJ databases">
        <authorList>
            <consortium name="Plant Systems Biology data submission"/>
        </authorList>
    </citation>
    <scope>NUCLEOTIDE SEQUENCE</scope>
    <source>
        <strain evidence="3">D6</strain>
    </source>
</reference>
<dbReference type="AlphaFoldDB" id="A0A9N8E605"/>
<dbReference type="CDD" id="cd10527">
    <property type="entry name" value="SET_LSMT"/>
    <property type="match status" value="1"/>
</dbReference>
<dbReference type="OrthoDB" id="40053at2759"/>
<dbReference type="SUPFAM" id="SSF82199">
    <property type="entry name" value="SET domain"/>
    <property type="match status" value="1"/>
</dbReference>
<evidence type="ECO:0000313" key="4">
    <source>
        <dbReference type="Proteomes" id="UP001153069"/>
    </source>
</evidence>
<dbReference type="InterPro" id="IPR046341">
    <property type="entry name" value="SET_dom_sf"/>
</dbReference>
<dbReference type="InterPro" id="IPR050600">
    <property type="entry name" value="SETD3_SETD6_MTase"/>
</dbReference>
<evidence type="ECO:0000256" key="1">
    <source>
        <dbReference type="SAM" id="SignalP"/>
    </source>
</evidence>
<proteinExistence type="predicted"/>
<dbReference type="PROSITE" id="PS50280">
    <property type="entry name" value="SET"/>
    <property type="match status" value="1"/>
</dbReference>
<feature type="signal peptide" evidence="1">
    <location>
        <begin position="1"/>
        <end position="25"/>
    </location>
</feature>
<evidence type="ECO:0000259" key="2">
    <source>
        <dbReference type="PROSITE" id="PS50280"/>
    </source>
</evidence>
<evidence type="ECO:0000313" key="3">
    <source>
        <dbReference type="EMBL" id="CAB9514494.1"/>
    </source>
</evidence>
<organism evidence="3 4">
    <name type="scientific">Seminavis robusta</name>
    <dbReference type="NCBI Taxonomy" id="568900"/>
    <lineage>
        <taxon>Eukaryota</taxon>
        <taxon>Sar</taxon>
        <taxon>Stramenopiles</taxon>
        <taxon>Ochrophyta</taxon>
        <taxon>Bacillariophyta</taxon>
        <taxon>Bacillariophyceae</taxon>
        <taxon>Bacillariophycidae</taxon>
        <taxon>Naviculales</taxon>
        <taxon>Naviculaceae</taxon>
        <taxon>Seminavis</taxon>
    </lineage>
</organism>
<feature type="domain" description="SET" evidence="2">
    <location>
        <begin position="104"/>
        <end position="339"/>
    </location>
</feature>
<dbReference type="InterPro" id="IPR001214">
    <property type="entry name" value="SET_dom"/>
</dbReference>
<comment type="caution">
    <text evidence="3">The sequence shown here is derived from an EMBL/GenBank/DDBJ whole genome shotgun (WGS) entry which is preliminary data.</text>
</comment>
<accession>A0A9N8E605</accession>
<name>A0A9N8E605_9STRA</name>
<dbReference type="Proteomes" id="UP001153069">
    <property type="component" value="Unassembled WGS sequence"/>
</dbReference>
<dbReference type="Gene3D" id="3.90.1410.10">
    <property type="entry name" value="set domain protein methyltransferase, domain 1"/>
    <property type="match status" value="1"/>
</dbReference>
<protein>
    <recommendedName>
        <fullName evidence="2">SET domain-containing protein</fullName>
    </recommendedName>
</protein>
<dbReference type="PANTHER" id="PTHR13271:SF151">
    <property type="entry name" value="SET DOMAIN-CONTAINING PROTEIN 4"/>
    <property type="match status" value="1"/>
</dbReference>
<dbReference type="EMBL" id="CAICTM010000655">
    <property type="protein sequence ID" value="CAB9514494.1"/>
    <property type="molecule type" value="Genomic_DNA"/>
</dbReference>
<dbReference type="PANTHER" id="PTHR13271">
    <property type="entry name" value="UNCHARACTERIZED PUTATIVE METHYLTRANSFERASE"/>
    <property type="match status" value="1"/>
</dbReference>
<dbReference type="GO" id="GO:0016279">
    <property type="term" value="F:protein-lysine N-methyltransferase activity"/>
    <property type="evidence" value="ECO:0007669"/>
    <property type="project" value="TreeGrafter"/>
</dbReference>
<keyword evidence="1" id="KW-0732">Signal</keyword>
<gene>
    <name evidence="3" type="ORF">SEMRO_656_G182500.1</name>
</gene>
<sequence>MTVFSRNFIPVLSLVLLVAASGTLAFSASLHNRFAVGGIHTSSSSTTTRRSTTSLWAKAAKKKKTKTKNKSAAAPAGIKGFGGASTTTAASSSSSNVATDRSKPALAFYDYMEEQQHGAGGNLKRAALGYFGSLRGVVAMRDLKKGDAIIDIPYEMAINLGQEGGDPTLPALELLKDYCQQQQQQQPDNNNNPRKAYYDMLPPFRGDDSLGSTDFFSDAALEALQSPTVVDETLKRRQRCQMRFDQDIDESFPRWIDGTPVTSEHLQWAVWLITSRVLTVQGDSSEGKSYRLLIPFLDMCNHDRSSPHILSGRAVPGGSLKVVAGAPVKAGEQINIAYGGGVAGNDRFLQDYGFLDSDAKANDIVALQLLGKRRILEGAGAGRIMAEADREAALKLLRSTTMDQDRVLLEEAKEDPGLRSAIQFRLGVKQALSKQIVMQ</sequence>